<dbReference type="AlphaFoldDB" id="A0A7K9HVI7"/>
<protein>
    <submittedName>
        <fullName evidence="1">ENR1 protein</fullName>
    </submittedName>
</protein>
<sequence>SELYRKYDCFINQTRSNPFNTIRDVKNYWDNPKQHDSQWRSPDGLFGICGKRGFVTLPRDWKGTCTIGIIQPAFFLLPKWKGNYRLGLPL</sequence>
<gene>
    <name evidence="1" type="primary">Erv31_4</name>
    <name evidence="1" type="ORF">BUCCAP_R15378</name>
</gene>
<keyword evidence="2" id="KW-1185">Reference proteome</keyword>
<evidence type="ECO:0000313" key="1">
    <source>
        <dbReference type="EMBL" id="NXH17857.1"/>
    </source>
</evidence>
<dbReference type="EMBL" id="VWZO01013819">
    <property type="protein sequence ID" value="NXH17857.1"/>
    <property type="molecule type" value="Genomic_DNA"/>
</dbReference>
<feature type="non-terminal residue" evidence="1">
    <location>
        <position position="1"/>
    </location>
</feature>
<reference evidence="1 2" key="1">
    <citation type="submission" date="2019-09" db="EMBL/GenBank/DDBJ databases">
        <title>Bird 10,000 Genomes (B10K) Project - Family phase.</title>
        <authorList>
            <person name="Zhang G."/>
        </authorList>
    </citation>
    <scope>NUCLEOTIDE SEQUENCE [LARGE SCALE GENOMIC DNA]</scope>
    <source>
        <strain evidence="1">B10K-DU-001-16</strain>
        <tissue evidence="1">Muscle</tissue>
    </source>
</reference>
<organism evidence="1 2">
    <name type="scientific">Bucco capensis</name>
    <name type="common">collared puffbird</name>
    <dbReference type="NCBI Taxonomy" id="135168"/>
    <lineage>
        <taxon>Eukaryota</taxon>
        <taxon>Metazoa</taxon>
        <taxon>Chordata</taxon>
        <taxon>Craniata</taxon>
        <taxon>Vertebrata</taxon>
        <taxon>Euteleostomi</taxon>
        <taxon>Archelosauria</taxon>
        <taxon>Archosauria</taxon>
        <taxon>Dinosauria</taxon>
        <taxon>Saurischia</taxon>
        <taxon>Theropoda</taxon>
        <taxon>Coelurosauria</taxon>
        <taxon>Aves</taxon>
        <taxon>Neognathae</taxon>
        <taxon>Neoaves</taxon>
        <taxon>Telluraves</taxon>
        <taxon>Coraciimorphae</taxon>
        <taxon>Piciformes</taxon>
        <taxon>Bucconidae</taxon>
        <taxon>Bucco</taxon>
    </lineage>
</organism>
<comment type="caution">
    <text evidence="1">The sequence shown here is derived from an EMBL/GenBank/DDBJ whole genome shotgun (WGS) entry which is preliminary data.</text>
</comment>
<name>A0A7K9HVI7_9PICI</name>
<feature type="non-terminal residue" evidence="1">
    <location>
        <position position="90"/>
    </location>
</feature>
<accession>A0A7K9HVI7</accession>
<dbReference type="Proteomes" id="UP000534107">
    <property type="component" value="Unassembled WGS sequence"/>
</dbReference>
<evidence type="ECO:0000313" key="2">
    <source>
        <dbReference type="Proteomes" id="UP000534107"/>
    </source>
</evidence>
<proteinExistence type="predicted"/>
<dbReference type="OrthoDB" id="9950230at2759"/>